<dbReference type="OrthoDB" id="6672914at2"/>
<feature type="domain" description="AAA+ ATPase" evidence="1">
    <location>
        <begin position="98"/>
        <end position="239"/>
    </location>
</feature>
<evidence type="ECO:0000259" key="1">
    <source>
        <dbReference type="SMART" id="SM00382"/>
    </source>
</evidence>
<dbReference type="InterPro" id="IPR027417">
    <property type="entry name" value="P-loop_NTPase"/>
</dbReference>
<sequence length="362" mass="41240">MRIRKQIRHQALKRKLPSLSKQIPIHQLQIWMRLTSLKEPMLMNNVNNRKPETLEFESKIIKHPLFKQAYQVIEQVQGSYQPLSSPPGLVTSIIGGAEPEGAVLLGNTGSGKSTLLKYFIRKNFVEGNDESDRLRVFYVEVPHKATTKKLTTQMLRLLNSPRWMSGTEQVQLIELKQLLWELGVELIIFDEINNLLPKNAGNSTVGICDFFKSLMNQTKIPLILSGTMDSEKVILSNEELADRLNAVQYLHYFSLAAKNAQHDHFRDYMGSIAKSIPIECIDLTDEEMLKRFYIASSGIPRRISRIVSETLQYADLSSPLSMADFSKGYQKALRRRAVLPNPFDPSYTANDLLVIHADKVKK</sequence>
<comment type="caution">
    <text evidence="2">The sequence shown here is derived from an EMBL/GenBank/DDBJ whole genome shotgun (WGS) entry which is preliminary data.</text>
</comment>
<dbReference type="SMART" id="SM00382">
    <property type="entry name" value="AAA"/>
    <property type="match status" value="1"/>
</dbReference>
<keyword evidence="3" id="KW-1185">Reference proteome</keyword>
<dbReference type="Proteomes" id="UP000267535">
    <property type="component" value="Unassembled WGS sequence"/>
</dbReference>
<reference evidence="2 3" key="1">
    <citation type="submission" date="2018-11" db="EMBL/GenBank/DDBJ databases">
        <title>The draft genome sequence of Amphritea balenae JAMM 1525T.</title>
        <authorList>
            <person name="Fang Z."/>
            <person name="Zhang Y."/>
            <person name="Han X."/>
        </authorList>
    </citation>
    <scope>NUCLEOTIDE SEQUENCE [LARGE SCALE GENOMIC DNA]</scope>
    <source>
        <strain evidence="2 3">JAMM 1525</strain>
    </source>
</reference>
<proteinExistence type="predicted"/>
<gene>
    <name evidence="2" type="ORF">EHS89_14365</name>
</gene>
<dbReference type="EMBL" id="RQXV01000008">
    <property type="protein sequence ID" value="RRC98272.1"/>
    <property type="molecule type" value="Genomic_DNA"/>
</dbReference>
<dbReference type="SUPFAM" id="SSF52540">
    <property type="entry name" value="P-loop containing nucleoside triphosphate hydrolases"/>
    <property type="match status" value="1"/>
</dbReference>
<dbReference type="CDD" id="cd00882">
    <property type="entry name" value="Ras_like_GTPase"/>
    <property type="match status" value="1"/>
</dbReference>
<protein>
    <recommendedName>
        <fullName evidence="1">AAA+ ATPase domain-containing protein</fullName>
    </recommendedName>
</protein>
<evidence type="ECO:0000313" key="2">
    <source>
        <dbReference type="EMBL" id="RRC98272.1"/>
    </source>
</evidence>
<dbReference type="InterPro" id="IPR003593">
    <property type="entry name" value="AAA+_ATPase"/>
</dbReference>
<dbReference type="Pfam" id="PF05621">
    <property type="entry name" value="TniB"/>
    <property type="match status" value="1"/>
</dbReference>
<dbReference type="Gene3D" id="3.40.50.300">
    <property type="entry name" value="P-loop containing nucleotide triphosphate hydrolases"/>
    <property type="match status" value="1"/>
</dbReference>
<accession>A0A3P1SQ54</accession>
<dbReference type="AlphaFoldDB" id="A0A3P1SQ54"/>
<name>A0A3P1SQ54_9GAMM</name>
<dbReference type="InterPro" id="IPR008868">
    <property type="entry name" value="TniB"/>
</dbReference>
<evidence type="ECO:0000313" key="3">
    <source>
        <dbReference type="Proteomes" id="UP000267535"/>
    </source>
</evidence>
<organism evidence="2 3">
    <name type="scientific">Amphritea balenae</name>
    <dbReference type="NCBI Taxonomy" id="452629"/>
    <lineage>
        <taxon>Bacteria</taxon>
        <taxon>Pseudomonadati</taxon>
        <taxon>Pseudomonadota</taxon>
        <taxon>Gammaproteobacteria</taxon>
        <taxon>Oceanospirillales</taxon>
        <taxon>Oceanospirillaceae</taxon>
        <taxon>Amphritea</taxon>
    </lineage>
</organism>